<feature type="compositionally biased region" description="Acidic residues" evidence="1">
    <location>
        <begin position="956"/>
        <end position="968"/>
    </location>
</feature>
<feature type="domain" description="DH" evidence="3">
    <location>
        <begin position="1007"/>
        <end position="1465"/>
    </location>
</feature>
<evidence type="ECO:0000313" key="4">
    <source>
        <dbReference type="EMBL" id="OMH80599.1"/>
    </source>
</evidence>
<feature type="region of interest" description="Disordered" evidence="1">
    <location>
        <begin position="417"/>
        <end position="549"/>
    </location>
</feature>
<feature type="region of interest" description="Disordered" evidence="1">
    <location>
        <begin position="677"/>
        <end position="697"/>
    </location>
</feature>
<dbReference type="SUPFAM" id="SSF50729">
    <property type="entry name" value="PH domain-like"/>
    <property type="match status" value="1"/>
</dbReference>
<dbReference type="PANTHER" id="PTHR12673:SF159">
    <property type="entry name" value="LD03170P"/>
    <property type="match status" value="1"/>
</dbReference>
<dbReference type="InterPro" id="IPR035899">
    <property type="entry name" value="DBL_dom_sf"/>
</dbReference>
<dbReference type="Pfam" id="PF00621">
    <property type="entry name" value="RhoGEF"/>
    <property type="match status" value="1"/>
</dbReference>
<evidence type="ECO:0000259" key="3">
    <source>
        <dbReference type="PROSITE" id="PS50010"/>
    </source>
</evidence>
<dbReference type="InterPro" id="IPR051092">
    <property type="entry name" value="FYVE_RhoGEF_PH"/>
</dbReference>
<comment type="caution">
    <text evidence="4">The sequence shown here is derived from an EMBL/GenBank/DDBJ whole genome shotgun (WGS) entry which is preliminary data.</text>
</comment>
<dbReference type="InterPro" id="IPR011993">
    <property type="entry name" value="PH-like_dom_sf"/>
</dbReference>
<accession>A0A1R1PI45</accession>
<dbReference type="InterPro" id="IPR001849">
    <property type="entry name" value="PH_domain"/>
</dbReference>
<keyword evidence="5" id="KW-1185">Reference proteome</keyword>
<feature type="compositionally biased region" description="Basic and acidic residues" evidence="1">
    <location>
        <begin position="339"/>
        <end position="350"/>
    </location>
</feature>
<feature type="region of interest" description="Disordered" evidence="1">
    <location>
        <begin position="942"/>
        <end position="995"/>
    </location>
</feature>
<organism evidence="4 5">
    <name type="scientific">Zancudomyces culisetae</name>
    <name type="common">Gut fungus</name>
    <name type="synonym">Smittium culisetae</name>
    <dbReference type="NCBI Taxonomy" id="1213189"/>
    <lineage>
        <taxon>Eukaryota</taxon>
        <taxon>Fungi</taxon>
        <taxon>Fungi incertae sedis</taxon>
        <taxon>Zoopagomycota</taxon>
        <taxon>Kickxellomycotina</taxon>
        <taxon>Harpellomycetes</taxon>
        <taxon>Harpellales</taxon>
        <taxon>Legeriomycetaceae</taxon>
        <taxon>Zancudomyces</taxon>
    </lineage>
</organism>
<feature type="compositionally biased region" description="Basic and acidic residues" evidence="1">
    <location>
        <begin position="440"/>
        <end position="456"/>
    </location>
</feature>
<feature type="compositionally biased region" description="Basic and acidic residues" evidence="1">
    <location>
        <begin position="969"/>
        <end position="991"/>
    </location>
</feature>
<feature type="region of interest" description="Disordered" evidence="1">
    <location>
        <begin position="1098"/>
        <end position="1175"/>
    </location>
</feature>
<feature type="compositionally biased region" description="Polar residues" evidence="1">
    <location>
        <begin position="425"/>
        <end position="439"/>
    </location>
</feature>
<dbReference type="SUPFAM" id="SSF48065">
    <property type="entry name" value="DBL homology domain (DH-domain)"/>
    <property type="match status" value="2"/>
</dbReference>
<proteinExistence type="predicted"/>
<dbReference type="GO" id="GO:0005085">
    <property type="term" value="F:guanyl-nucleotide exchange factor activity"/>
    <property type="evidence" value="ECO:0007669"/>
    <property type="project" value="InterPro"/>
</dbReference>
<dbReference type="OrthoDB" id="5597667at2759"/>
<feature type="compositionally biased region" description="Basic and acidic residues" evidence="1">
    <location>
        <begin position="482"/>
        <end position="522"/>
    </location>
</feature>
<dbReference type="PANTHER" id="PTHR12673">
    <property type="entry name" value="FACIOGENITAL DYSPLASIA PROTEIN"/>
    <property type="match status" value="1"/>
</dbReference>
<protein>
    <submittedName>
        <fullName evidence="4">Intersectin-2</fullName>
    </submittedName>
</protein>
<dbReference type="Gene3D" id="2.30.29.30">
    <property type="entry name" value="Pleckstrin-homology domain (PH domain)/Phosphotyrosine-binding domain (PTB)"/>
    <property type="match status" value="1"/>
</dbReference>
<dbReference type="InterPro" id="IPR000219">
    <property type="entry name" value="DH_dom"/>
</dbReference>
<feature type="compositionally biased region" description="Basic and acidic residues" evidence="1">
    <location>
        <begin position="677"/>
        <end position="686"/>
    </location>
</feature>
<evidence type="ECO:0000313" key="5">
    <source>
        <dbReference type="Proteomes" id="UP000188320"/>
    </source>
</evidence>
<dbReference type="Gene3D" id="1.20.900.10">
    <property type="entry name" value="Dbl homology (DH) domain"/>
    <property type="match status" value="2"/>
</dbReference>
<reference evidence="5" key="1">
    <citation type="submission" date="2017-01" db="EMBL/GenBank/DDBJ databases">
        <authorList>
            <person name="Wang Y."/>
            <person name="White M."/>
            <person name="Kvist S."/>
            <person name="Moncalvo J.-M."/>
        </authorList>
    </citation>
    <scope>NUCLEOTIDE SEQUENCE [LARGE SCALE GENOMIC DNA]</scope>
    <source>
        <strain evidence="5">COL-18-3</strain>
    </source>
</reference>
<feature type="region of interest" description="Disordered" evidence="1">
    <location>
        <begin position="76"/>
        <end position="98"/>
    </location>
</feature>
<evidence type="ECO:0000256" key="1">
    <source>
        <dbReference type="SAM" id="MobiDB-lite"/>
    </source>
</evidence>
<dbReference type="SMART" id="SM00233">
    <property type="entry name" value="PH"/>
    <property type="match status" value="1"/>
</dbReference>
<name>A0A1R1PI45_ZANCU</name>
<sequence length="1729" mass="192242">MSRTPTLVLNKAFGKREYESDEEYEYIDGSSDENTQQEIELNSGRASDTIDAVDVESISVGVDIKSKRPSLKVVADPVDTEEADKNYSKVGQKPKNTGEGLNIAEVITDVSEEEDFFKTITSDKQWLSDSAELKNEYATKREKRESKVEVGVTPNNLDSLCEIQTTECESGDRNHLENYDQNLQKNDELQPYSCRRVEQVEQISSEPVAIPNDVEVGEVAPILENLGVENVPGAGELQDERLSTVKDDIDLNPVTWDDVGSKTMPTKSHSTFFSLRGERRPLPSIPNSDSKRINQEMRGGSAPILQDAENTISPTTSAEFRSTRVPGSGYKRRPLPDIPKLKKEDTEKMQLRGKPSLIDDLELDDQKKHGKKLNSAGETEMFHKEKDPIANNFEKSKEMKHSNLMYDGKIAMEVNNVTRLEDSSRGGSVQGKSKLQNVISEREGDTGRNKRSKETKPPIPKKPRPVIRLGSYIKKFTALERGSSDSDKDGSNSDEDVKPLAKPAEKKQKDSDGTRSEGVRGKFERKRRVKGPRNPPPIPKSRSSLGIPPIDLKFKGLKLKSKKNEQDGSDYKNDSKGKASLFEYRSQMLNILVNTTEDLCNNFVQNEKKEHSSKQEPGAGGIAAKVINKTVPFYFFTNTRTNKRIDGPRENQELLENKSVGAAVNLNTNDIVNVEKHEKNQREKGCGDLGTESSGEALALPETIVDKSNEIEKRVSEHSSKIHMDSCNEKKEREIQSTLDILCTASKDRVGTRTSRNSGVFEEQGLNTRQGQRQRKVGESKPTINVETDGGPVINTEAKSLSKGRRRELKRATTTTVVRPKVIPNIVPLHRQKSMDDIKMYRAKGINLEEIKQVKKKILEQQMNELNTSGKLQGREKEEGEAGVEVFGERIRTVNQVAGKRHSWDGSVKKKSGVIVGEEVAQECFTSAGIHDEKRNQLPEEQNYKQRQGQGKEQVQDQDQDQDQDQIQEQDKEKEKEKEKEKQMQKEEDTNKAANEWNTKEIMRMRRRKEAILELYHTEVSFAQDIGLLIELFYIPISKLEEPQIVDAIFGNINEISVISARICSTLETLLLPLFTIDESGTQREYIGFDYRNSVGTNSRISNSTSGNSKKSIDSSPISPGDYNRGNSFPITRLASNGREVGSGRKEGHANDKSKRKTVTGLESSASNARGFGSKHKSTMCLNDEAVWSNDYKGGIRVHPAFTPDFKPKRFTPAIEMPKLLEMDSQAAHKKSLDETVYLASKDKVLDLAEQGKTEEKKNSPDSVMSGREASSESIILDLVDSLQVGSTLSEMLRDITEAYTVYSANYPKALLYLTNLRKLNSKLTKKVIRGNYSEGMGSISSVIGLVGGVGGIGGNTGTSSGNTGNYNNNSGNKNGNINLQVSEIIKAGEKDRRMRRLELSAFLLTPIQRLTRYPLLFRSILRYTRKHNDPDEKDEVAVGDNEDYFAISQAIMGLEEIVTQVNNRAAKRASDYVMEELQERLYNIVSSVFIKDCFIGPTLVMGQRRLIMEGQLTKVYSRRMLYLFLFNDMLMVTTMSIPSSSPSLSVTNSLITGGGGSSINGINTGGVGVGVGSGSGSGSGGGSGTQPRKGGPVYSLYYPIIEPCDYVVQNISASFGSKDRVGNSSSKINNISNNNVSSSSVAGNGLGGGNNESSSSSYLISLYLVKLQKQVYLKSYNRENAKNWVNALRKASDDHYNAVCQSLRDGVHVGFRNSIMSCEMREKYINRY</sequence>
<evidence type="ECO:0000259" key="2">
    <source>
        <dbReference type="PROSITE" id="PS50003"/>
    </source>
</evidence>
<feature type="domain" description="PH" evidence="2">
    <location>
        <begin position="1506"/>
        <end position="1694"/>
    </location>
</feature>
<dbReference type="Proteomes" id="UP000188320">
    <property type="component" value="Unassembled WGS sequence"/>
</dbReference>
<dbReference type="GO" id="GO:0005737">
    <property type="term" value="C:cytoplasm"/>
    <property type="evidence" value="ECO:0007669"/>
    <property type="project" value="TreeGrafter"/>
</dbReference>
<dbReference type="EMBL" id="LSSK01001135">
    <property type="protein sequence ID" value="OMH80599.1"/>
    <property type="molecule type" value="Genomic_DNA"/>
</dbReference>
<feature type="region of interest" description="Disordered" evidence="1">
    <location>
        <begin position="316"/>
        <end position="381"/>
    </location>
</feature>
<dbReference type="PROSITE" id="PS50010">
    <property type="entry name" value="DH_2"/>
    <property type="match status" value="1"/>
</dbReference>
<feature type="compositionally biased region" description="Polar residues" evidence="1">
    <location>
        <begin position="1098"/>
        <end position="1108"/>
    </location>
</feature>
<gene>
    <name evidence="4" type="ORF">AX774_g5958</name>
</gene>
<feature type="compositionally biased region" description="Basic and acidic residues" evidence="1">
    <location>
        <begin position="1142"/>
        <end position="1153"/>
    </location>
</feature>
<dbReference type="PROSITE" id="PS50003">
    <property type="entry name" value="PH_DOMAIN"/>
    <property type="match status" value="1"/>
</dbReference>